<evidence type="ECO:0000256" key="5">
    <source>
        <dbReference type="PIRSR" id="PIRSR036492-1"/>
    </source>
</evidence>
<evidence type="ECO:0000256" key="4">
    <source>
        <dbReference type="PIRNR" id="PIRNR036492"/>
    </source>
</evidence>
<dbReference type="InterPro" id="IPR016161">
    <property type="entry name" value="Ald_DH/histidinol_DH"/>
</dbReference>
<sequence length="493" mass="54695">MASFTTEYTPLEEIPKIRTQLRDTFASGLTLPPAYRIQQLRQLARMCQENKDAITDALALDLGKPKIEVLSGEIGHIIARSLHAAEHVHEWTRPEKVEVDTPWQKEWDTRIYRLPKGVVLVIAPWNYPMALALQPLLGAIAAGCCVVIKLSEIAPHHASLLTRLLPQYLDSRAYRIVNGGVPEVTKVLELQWDHIFYTGHSAVARIISAAAAKHLTPLTLELGGKSPVIIDPASDLTLAARRVLYGKFNNAGQICVSPDYVLIHASAKPAFIAALQEACKEWFPNGCLESDDFASIVNPTHHARLKGLLDRTKGQIVMGGRVGEDKNGQMVRMELTVVDGVEEDDVLMEGEIFGPILPIVEVRDIDEAIEFVRARPHPLVLYAFTQNDEVRRKILLRTTSGNITFNDTVMQLSVNELPFGGVGESGHGRQIQKWSFDIFSYERSYVDIPPHVEPGLSHRYPPYDDRAMAMMSAATNIEIPTDEIAGGGVEELL</sequence>
<dbReference type="STRING" id="97359.A0A550BYM3"/>
<dbReference type="OrthoDB" id="440325at2759"/>
<dbReference type="EMBL" id="VDMD01000044">
    <property type="protein sequence ID" value="TRM57649.1"/>
    <property type="molecule type" value="Genomic_DNA"/>
</dbReference>
<dbReference type="InterPro" id="IPR012394">
    <property type="entry name" value="Aldehyde_DH_NAD(P)"/>
</dbReference>
<comment type="similarity">
    <text evidence="1 4 7">Belongs to the aldehyde dehydrogenase family.</text>
</comment>
<proteinExistence type="inferred from homology"/>
<dbReference type="CDD" id="cd07135">
    <property type="entry name" value="ALDH_F14-YMR110C"/>
    <property type="match status" value="1"/>
</dbReference>
<evidence type="ECO:0000256" key="7">
    <source>
        <dbReference type="RuleBase" id="RU003345"/>
    </source>
</evidence>
<dbReference type="PIRSF" id="PIRSF036492">
    <property type="entry name" value="ALDH"/>
    <property type="match status" value="1"/>
</dbReference>
<dbReference type="GO" id="GO:0006081">
    <property type="term" value="P:aldehyde metabolic process"/>
    <property type="evidence" value="ECO:0007669"/>
    <property type="project" value="InterPro"/>
</dbReference>
<dbReference type="PANTHER" id="PTHR43570:SF16">
    <property type="entry name" value="ALDEHYDE DEHYDROGENASE TYPE III, ISOFORM Q"/>
    <property type="match status" value="1"/>
</dbReference>
<keyword evidence="3" id="KW-0520">NAD</keyword>
<dbReference type="InterPro" id="IPR015590">
    <property type="entry name" value="Aldehyde_DH_dom"/>
</dbReference>
<accession>A0A550BYM3</accession>
<dbReference type="PROSITE" id="PS00687">
    <property type="entry name" value="ALDEHYDE_DEHYDR_GLU"/>
    <property type="match status" value="1"/>
</dbReference>
<evidence type="ECO:0000313" key="10">
    <source>
        <dbReference type="Proteomes" id="UP000320762"/>
    </source>
</evidence>
<dbReference type="Proteomes" id="UP000320762">
    <property type="component" value="Unassembled WGS sequence"/>
</dbReference>
<dbReference type="GO" id="GO:0005737">
    <property type="term" value="C:cytoplasm"/>
    <property type="evidence" value="ECO:0007669"/>
    <property type="project" value="TreeGrafter"/>
</dbReference>
<feature type="active site" evidence="5">
    <location>
        <position position="255"/>
    </location>
</feature>
<reference evidence="9 10" key="1">
    <citation type="journal article" date="2019" name="New Phytol.">
        <title>Comparative genomics reveals unique wood-decay strategies and fruiting body development in the Schizophyllaceae.</title>
        <authorList>
            <person name="Almasi E."/>
            <person name="Sahu N."/>
            <person name="Krizsan K."/>
            <person name="Balint B."/>
            <person name="Kovacs G.M."/>
            <person name="Kiss B."/>
            <person name="Cseklye J."/>
            <person name="Drula E."/>
            <person name="Henrissat B."/>
            <person name="Nagy I."/>
            <person name="Chovatia M."/>
            <person name="Adam C."/>
            <person name="LaButti K."/>
            <person name="Lipzen A."/>
            <person name="Riley R."/>
            <person name="Grigoriev I.V."/>
            <person name="Nagy L.G."/>
        </authorList>
    </citation>
    <scope>NUCLEOTIDE SEQUENCE [LARGE SCALE GENOMIC DNA]</scope>
    <source>
        <strain evidence="9 10">NL-1724</strain>
    </source>
</reference>
<evidence type="ECO:0000256" key="6">
    <source>
        <dbReference type="PROSITE-ProRule" id="PRU10007"/>
    </source>
</evidence>
<dbReference type="Gene3D" id="3.40.605.10">
    <property type="entry name" value="Aldehyde Dehydrogenase, Chain A, domain 1"/>
    <property type="match status" value="1"/>
</dbReference>
<evidence type="ECO:0000256" key="1">
    <source>
        <dbReference type="ARBA" id="ARBA00009986"/>
    </source>
</evidence>
<comment type="caution">
    <text evidence="9">The sequence shown here is derived from an EMBL/GenBank/DDBJ whole genome shotgun (WGS) entry which is preliminary data.</text>
</comment>
<dbReference type="GO" id="GO:0004029">
    <property type="term" value="F:aldehyde dehydrogenase (NAD+) activity"/>
    <property type="evidence" value="ECO:0007669"/>
    <property type="project" value="TreeGrafter"/>
</dbReference>
<dbReference type="FunFam" id="3.40.309.10:FF:000003">
    <property type="entry name" value="Aldehyde dehydrogenase"/>
    <property type="match status" value="1"/>
</dbReference>
<dbReference type="SUPFAM" id="SSF53720">
    <property type="entry name" value="ALDH-like"/>
    <property type="match status" value="1"/>
</dbReference>
<gene>
    <name evidence="9" type="ORF">BD626DRAFT_208152</name>
</gene>
<evidence type="ECO:0000256" key="2">
    <source>
        <dbReference type="ARBA" id="ARBA00023002"/>
    </source>
</evidence>
<evidence type="ECO:0000259" key="8">
    <source>
        <dbReference type="Pfam" id="PF00171"/>
    </source>
</evidence>
<dbReference type="AlphaFoldDB" id="A0A550BYM3"/>
<dbReference type="InterPro" id="IPR029510">
    <property type="entry name" value="Ald_DH_CS_GLU"/>
</dbReference>
<evidence type="ECO:0000256" key="3">
    <source>
        <dbReference type="ARBA" id="ARBA00023027"/>
    </source>
</evidence>
<keyword evidence="10" id="KW-1185">Reference proteome</keyword>
<organism evidence="9 10">
    <name type="scientific">Schizophyllum amplum</name>
    <dbReference type="NCBI Taxonomy" id="97359"/>
    <lineage>
        <taxon>Eukaryota</taxon>
        <taxon>Fungi</taxon>
        <taxon>Dikarya</taxon>
        <taxon>Basidiomycota</taxon>
        <taxon>Agaricomycotina</taxon>
        <taxon>Agaricomycetes</taxon>
        <taxon>Agaricomycetidae</taxon>
        <taxon>Agaricales</taxon>
        <taxon>Schizophyllaceae</taxon>
        <taxon>Schizophyllum</taxon>
    </lineage>
</organism>
<protein>
    <recommendedName>
        <fullName evidence="4">Aldehyde dehydrogenase</fullName>
    </recommendedName>
</protein>
<keyword evidence="2 4" id="KW-0560">Oxidoreductase</keyword>
<feature type="active site" evidence="5 6">
    <location>
        <position position="221"/>
    </location>
</feature>
<dbReference type="InterPro" id="IPR016162">
    <property type="entry name" value="Ald_DH_N"/>
</dbReference>
<dbReference type="FunFam" id="3.40.605.10:FF:000004">
    <property type="entry name" value="Aldehyde dehydrogenase"/>
    <property type="match status" value="1"/>
</dbReference>
<name>A0A550BYM3_9AGAR</name>
<dbReference type="PANTHER" id="PTHR43570">
    <property type="entry name" value="ALDEHYDE DEHYDROGENASE"/>
    <property type="match status" value="1"/>
</dbReference>
<dbReference type="InterPro" id="IPR016163">
    <property type="entry name" value="Ald_DH_C"/>
</dbReference>
<feature type="domain" description="Aldehyde dehydrogenase" evidence="8">
    <location>
        <begin position="22"/>
        <end position="440"/>
    </location>
</feature>
<dbReference type="Pfam" id="PF00171">
    <property type="entry name" value="Aldedh"/>
    <property type="match status" value="1"/>
</dbReference>
<evidence type="ECO:0000313" key="9">
    <source>
        <dbReference type="EMBL" id="TRM57649.1"/>
    </source>
</evidence>
<dbReference type="Gene3D" id="3.40.309.10">
    <property type="entry name" value="Aldehyde Dehydrogenase, Chain A, domain 2"/>
    <property type="match status" value="1"/>
</dbReference>